<name>A0A0F4KS73_9LACO</name>
<organism evidence="2 3">
    <name type="scientific">Bombilactobacillus mellis</name>
    <dbReference type="NCBI Taxonomy" id="1218508"/>
    <lineage>
        <taxon>Bacteria</taxon>
        <taxon>Bacillati</taxon>
        <taxon>Bacillota</taxon>
        <taxon>Bacilli</taxon>
        <taxon>Lactobacillales</taxon>
        <taxon>Lactobacillaceae</taxon>
        <taxon>Bombilactobacillus</taxon>
    </lineage>
</organism>
<dbReference type="AlphaFoldDB" id="A0A0F4KS73"/>
<dbReference type="STRING" id="1218508.JG29_12610"/>
<evidence type="ECO:0000259" key="1">
    <source>
        <dbReference type="Pfam" id="PF08349"/>
    </source>
</evidence>
<dbReference type="Pfam" id="PF08349">
    <property type="entry name" value="DUF1722"/>
    <property type="match status" value="1"/>
</dbReference>
<dbReference type="EMBL" id="JXBZ01000008">
    <property type="protein sequence ID" value="KJY48849.1"/>
    <property type="molecule type" value="Genomic_DNA"/>
</dbReference>
<gene>
    <name evidence="2" type="ORF">JG29_12610</name>
</gene>
<proteinExistence type="predicted"/>
<evidence type="ECO:0000313" key="3">
    <source>
        <dbReference type="Proteomes" id="UP000033695"/>
    </source>
</evidence>
<keyword evidence="3" id="KW-1185">Reference proteome</keyword>
<accession>A0A0F4KS73</accession>
<dbReference type="OrthoDB" id="9782576at2"/>
<dbReference type="Proteomes" id="UP000033695">
    <property type="component" value="Unassembled WGS sequence"/>
</dbReference>
<reference evidence="2 3" key="1">
    <citation type="submission" date="2014-12" db="EMBL/GenBank/DDBJ databases">
        <title>Comparative genomics of the lactic acid bacteria isolated from the honey bee gut.</title>
        <authorList>
            <person name="Ellegaard K.M."/>
            <person name="Tamarit D."/>
            <person name="Javelind E."/>
            <person name="Olofsson T."/>
            <person name="Andersson S.G."/>
            <person name="Vasquez A."/>
        </authorList>
    </citation>
    <scope>NUCLEOTIDE SEQUENCE [LARGE SCALE GENOMIC DNA]</scope>
    <source>
        <strain evidence="2 3">Hon2</strain>
    </source>
</reference>
<dbReference type="RefSeq" id="WP_045923101.1">
    <property type="nucleotide sequence ID" value="NZ_JBHTHW010000008.1"/>
</dbReference>
<sequence>METWQQEWAYNKYWVMAHCQQCYDQIRLLARDNVWSQQKDVQFQRLLKKAAGQQPTVSTLTNTYQHVWGYFKKICSKEEKQTYLQLLQSLTPENDQLGLFLQQLAFKYQVSYLLNSRLIQEIGVQK</sequence>
<protein>
    <recommendedName>
        <fullName evidence="1">DUF1722 domain-containing protein</fullName>
    </recommendedName>
</protein>
<feature type="domain" description="DUF1722" evidence="1">
    <location>
        <begin position="12"/>
        <end position="120"/>
    </location>
</feature>
<dbReference type="HOGENOM" id="CLU_147269_0_0_9"/>
<dbReference type="InterPro" id="IPR013560">
    <property type="entry name" value="DUF1722"/>
</dbReference>
<comment type="caution">
    <text evidence="2">The sequence shown here is derived from an EMBL/GenBank/DDBJ whole genome shotgun (WGS) entry which is preliminary data.</text>
</comment>
<evidence type="ECO:0000313" key="2">
    <source>
        <dbReference type="EMBL" id="KJY48849.1"/>
    </source>
</evidence>
<dbReference type="PATRIC" id="fig|1218508.4.peg.1249"/>